<protein>
    <submittedName>
        <fullName evidence="1">Uncharacterized protein</fullName>
    </submittedName>
</protein>
<dbReference type="EMBL" id="JBIAXI010000024">
    <property type="protein sequence ID" value="MFF4777511.1"/>
    <property type="molecule type" value="Genomic_DNA"/>
</dbReference>
<reference evidence="1 2" key="1">
    <citation type="submission" date="2024-10" db="EMBL/GenBank/DDBJ databases">
        <title>The Natural Products Discovery Center: Release of the First 8490 Sequenced Strains for Exploring Actinobacteria Biosynthetic Diversity.</title>
        <authorList>
            <person name="Kalkreuter E."/>
            <person name="Kautsar S.A."/>
            <person name="Yang D."/>
            <person name="Bader C.D."/>
            <person name="Teijaro C.N."/>
            <person name="Fluegel L."/>
            <person name="Davis C.M."/>
            <person name="Simpson J.R."/>
            <person name="Lauterbach L."/>
            <person name="Steele A.D."/>
            <person name="Gui C."/>
            <person name="Meng S."/>
            <person name="Li G."/>
            <person name="Viehrig K."/>
            <person name="Ye F."/>
            <person name="Su P."/>
            <person name="Kiefer A.F."/>
            <person name="Nichols A."/>
            <person name="Cepeda A.J."/>
            <person name="Yan W."/>
            <person name="Fan B."/>
            <person name="Jiang Y."/>
            <person name="Adhikari A."/>
            <person name="Zheng C.-J."/>
            <person name="Schuster L."/>
            <person name="Cowan T.M."/>
            <person name="Smanski M.J."/>
            <person name="Chevrette M.G."/>
            <person name="De Carvalho L.P.S."/>
            <person name="Shen B."/>
        </authorList>
    </citation>
    <scope>NUCLEOTIDE SEQUENCE [LARGE SCALE GENOMIC DNA]</scope>
    <source>
        <strain evidence="1 2">NPDC001281</strain>
    </source>
</reference>
<comment type="caution">
    <text evidence="1">The sequence shown here is derived from an EMBL/GenBank/DDBJ whole genome shotgun (WGS) entry which is preliminary data.</text>
</comment>
<gene>
    <name evidence="1" type="ORF">ACFY05_32110</name>
</gene>
<organism evidence="1 2">
    <name type="scientific">Microtetraspora fusca</name>
    <dbReference type="NCBI Taxonomy" id="1997"/>
    <lineage>
        <taxon>Bacteria</taxon>
        <taxon>Bacillati</taxon>
        <taxon>Actinomycetota</taxon>
        <taxon>Actinomycetes</taxon>
        <taxon>Streptosporangiales</taxon>
        <taxon>Streptosporangiaceae</taxon>
        <taxon>Microtetraspora</taxon>
    </lineage>
</organism>
<evidence type="ECO:0000313" key="1">
    <source>
        <dbReference type="EMBL" id="MFF4777511.1"/>
    </source>
</evidence>
<dbReference type="RefSeq" id="WP_387345961.1">
    <property type="nucleotide sequence ID" value="NZ_JBIAXI010000024.1"/>
</dbReference>
<dbReference type="Proteomes" id="UP001602119">
    <property type="component" value="Unassembled WGS sequence"/>
</dbReference>
<name>A0ABW6VDT2_MICFU</name>
<proteinExistence type="predicted"/>
<sequence length="164" mass="16995">MEARDYPTPPPSRHAGSRLVTKGPNLVRAVSAIRGAVATNGAKIRRQDLSFTVAAPASGVPCTSGSFVQTHVTMVYRSGHNLYADLGLGTGAASVMEARLTVPDLGLTGAAVTTAAGGADQDARVMIALPDAWAIGSAHRVYVEARRVSGSDATTVRVLAAWQR</sequence>
<accession>A0ABW6VDT2</accession>
<keyword evidence="2" id="KW-1185">Reference proteome</keyword>
<evidence type="ECO:0000313" key="2">
    <source>
        <dbReference type="Proteomes" id="UP001602119"/>
    </source>
</evidence>